<feature type="domain" description="PAS" evidence="14">
    <location>
        <begin position="25"/>
        <end position="52"/>
    </location>
</feature>
<dbReference type="InterPro" id="IPR004090">
    <property type="entry name" value="Chemotax_Me-accpt_rcpt"/>
</dbReference>
<dbReference type="Pfam" id="PF00672">
    <property type="entry name" value="HAMP"/>
    <property type="match status" value="1"/>
</dbReference>
<dbReference type="CDD" id="cd00130">
    <property type="entry name" value="PAS"/>
    <property type="match status" value="1"/>
</dbReference>
<evidence type="ECO:0000256" key="2">
    <source>
        <dbReference type="ARBA" id="ARBA00022475"/>
    </source>
</evidence>
<evidence type="ECO:0000259" key="15">
    <source>
        <dbReference type="PROSITE" id="PS50885"/>
    </source>
</evidence>
<dbReference type="InterPro" id="IPR000014">
    <property type="entry name" value="PAS"/>
</dbReference>
<dbReference type="Gene3D" id="1.10.287.950">
    <property type="entry name" value="Methyl-accepting chemotaxis protein"/>
    <property type="match status" value="1"/>
</dbReference>
<dbReference type="CDD" id="cd06225">
    <property type="entry name" value="HAMP"/>
    <property type="match status" value="1"/>
</dbReference>
<feature type="domain" description="HAMP" evidence="15">
    <location>
        <begin position="194"/>
        <end position="245"/>
    </location>
</feature>
<keyword evidence="8" id="KW-0472">Membrane</keyword>
<dbReference type="PROSITE" id="PS50885">
    <property type="entry name" value="HAMP"/>
    <property type="match status" value="1"/>
</dbReference>
<dbReference type="InterPro" id="IPR035965">
    <property type="entry name" value="PAS-like_dom_sf"/>
</dbReference>
<dbReference type="STRING" id="254161.SAMN05216256_11917"/>
<feature type="domain" description="Methyl-accepting transducer" evidence="13">
    <location>
        <begin position="251"/>
        <end position="487"/>
    </location>
</feature>
<dbReference type="SUPFAM" id="SSF158472">
    <property type="entry name" value="HAMP domain-like"/>
    <property type="match status" value="1"/>
</dbReference>
<reference evidence="16 17" key="1">
    <citation type="submission" date="2017-01" db="EMBL/GenBank/DDBJ databases">
        <title>Draft genome sequence of Pseudomonas pachastrellae type strain CCUG 46540T from a deep sea.</title>
        <authorList>
            <person name="Gomila M."/>
            <person name="Mulet M."/>
            <person name="Lalucat J."/>
            <person name="Garcia-Valdes E."/>
        </authorList>
    </citation>
    <scope>NUCLEOTIDE SEQUENCE [LARGE SCALE GENOMIC DNA]</scope>
    <source>
        <strain evidence="16 17">CCUG 46540</strain>
    </source>
</reference>
<dbReference type="PANTHER" id="PTHR32089">
    <property type="entry name" value="METHYL-ACCEPTING CHEMOTAXIS PROTEIN MCPB"/>
    <property type="match status" value="1"/>
</dbReference>
<evidence type="ECO:0000256" key="6">
    <source>
        <dbReference type="ARBA" id="ARBA00022692"/>
    </source>
</evidence>
<dbReference type="InterPro" id="IPR001610">
    <property type="entry name" value="PAC"/>
</dbReference>
<name>A0A1S8DEX6_9GAMM</name>
<dbReference type="InterPro" id="IPR004089">
    <property type="entry name" value="MCPsignal_dom"/>
</dbReference>
<evidence type="ECO:0000256" key="11">
    <source>
        <dbReference type="PROSITE-ProRule" id="PRU00284"/>
    </source>
</evidence>
<accession>A0A1S8DEX6</accession>
<dbReference type="PRINTS" id="PR00260">
    <property type="entry name" value="CHEMTRNSDUCR"/>
</dbReference>
<evidence type="ECO:0000256" key="7">
    <source>
        <dbReference type="ARBA" id="ARBA00022989"/>
    </source>
</evidence>
<evidence type="ECO:0000256" key="5">
    <source>
        <dbReference type="ARBA" id="ARBA00022519"/>
    </source>
</evidence>
<dbReference type="FunFam" id="3.30.450.20:FF:000046">
    <property type="entry name" value="Aerotaxis sensor receptor"/>
    <property type="match status" value="1"/>
</dbReference>
<dbReference type="SUPFAM" id="SSF58104">
    <property type="entry name" value="Methyl-accepting chemotaxis protein (MCP) signaling domain"/>
    <property type="match status" value="1"/>
</dbReference>
<dbReference type="Pfam" id="PF00015">
    <property type="entry name" value="MCPsignal"/>
    <property type="match status" value="1"/>
</dbReference>
<evidence type="ECO:0000313" key="16">
    <source>
        <dbReference type="EMBL" id="ONM43409.1"/>
    </source>
</evidence>
<dbReference type="GO" id="GO:0004888">
    <property type="term" value="F:transmembrane signaling receptor activity"/>
    <property type="evidence" value="ECO:0007669"/>
    <property type="project" value="InterPro"/>
</dbReference>
<dbReference type="SUPFAM" id="SSF55785">
    <property type="entry name" value="PYP-like sensor domain (PAS domain)"/>
    <property type="match status" value="1"/>
</dbReference>
<dbReference type="AlphaFoldDB" id="A0A1S8DEX6"/>
<dbReference type="PANTHER" id="PTHR32089:SF74">
    <property type="entry name" value="METHYL-ACCEPTING CHEMOTAXIS PROTEIN AER"/>
    <property type="match status" value="1"/>
</dbReference>
<protein>
    <recommendedName>
        <fullName evidence="18">Chemotaxis protein</fullName>
    </recommendedName>
</protein>
<evidence type="ECO:0000256" key="4">
    <source>
        <dbReference type="ARBA" id="ARBA00022500"/>
    </source>
</evidence>
<comment type="similarity">
    <text evidence="10">Belongs to the methyl-accepting chemotaxis (MCP) protein family.</text>
</comment>
<evidence type="ECO:0000259" key="14">
    <source>
        <dbReference type="PROSITE" id="PS50112"/>
    </source>
</evidence>
<evidence type="ECO:0000313" key="17">
    <source>
        <dbReference type="Proteomes" id="UP000242847"/>
    </source>
</evidence>
<feature type="region of interest" description="Disordered" evidence="12">
    <location>
        <begin position="532"/>
        <end position="563"/>
    </location>
</feature>
<keyword evidence="6" id="KW-0812">Transmembrane</keyword>
<evidence type="ECO:0000256" key="12">
    <source>
        <dbReference type="SAM" id="MobiDB-lite"/>
    </source>
</evidence>
<dbReference type="GO" id="GO:0052131">
    <property type="term" value="P:positive aerotaxis"/>
    <property type="evidence" value="ECO:0007669"/>
    <property type="project" value="UniProtKB-ARBA"/>
</dbReference>
<keyword evidence="17" id="KW-1185">Reference proteome</keyword>
<sequence length="583" mass="62340">MKVNLPITDSEVCLQDGDNLLTTTDLKGAVTYANATFERISGYSQAELVGRNHNIIRHPHMPPEAFKQLWDCLKAGKSWMGLVKNRCKNGDYYWVSAYVTPVRENGRVVEYQSVRTRASDERVAAAERCYAALLQGKVPRALRRPALSLFARLALGSAAMLCAAGVILASSGASLPELALTLSGGYALLLTGLWHQLGPLRALTRRARAIADNPLGQLLYTGRRDELGQIAFAFDMQEAEASALVGRMSDAAQRLAQQSRDMVGAVKRSSQASSELQAETEQVAAAVEQMAVSVQEVARNAQQAAEDARGVERSASDGHRVASSTSERMAMLTASITESGDRLKALASQSEQISAVLEVINGIAEQTNLLALNAAIEAARAGEQGRGFAVVADEVRALAARTQQSTATIRQSIEGLQQGSQAAVSAMQESLQQVDLCAAGVSEATEALDGIDGLVSGISQASAQIAAAVEQQSSVSDEISRSLQRIRLGSVTNLEAMAENDEHAAELMTLVQRLEGLAGEFWQAHRARSDISPEVLKHGQRNHRRGLGSQHPRAETGSVEPRLLSLRDLASAETALRADQQGG</sequence>
<dbReference type="NCBIfam" id="TIGR00229">
    <property type="entry name" value="sensory_box"/>
    <property type="match status" value="1"/>
</dbReference>
<dbReference type="Pfam" id="PF08447">
    <property type="entry name" value="PAS_3"/>
    <property type="match status" value="1"/>
</dbReference>
<keyword evidence="5" id="KW-0997">Cell inner membrane</keyword>
<keyword evidence="4" id="KW-0145">Chemotaxis</keyword>
<dbReference type="Proteomes" id="UP000242847">
    <property type="component" value="Unassembled WGS sequence"/>
</dbReference>
<dbReference type="Gene3D" id="3.30.450.20">
    <property type="entry name" value="PAS domain"/>
    <property type="match status" value="1"/>
</dbReference>
<dbReference type="InterPro" id="IPR003660">
    <property type="entry name" value="HAMP_dom"/>
</dbReference>
<keyword evidence="2" id="KW-1003">Cell membrane</keyword>
<feature type="compositionally biased region" description="Basic and acidic residues" evidence="12">
    <location>
        <begin position="306"/>
        <end position="320"/>
    </location>
</feature>
<feature type="region of interest" description="Disordered" evidence="12">
    <location>
        <begin position="303"/>
        <end position="326"/>
    </location>
</feature>
<evidence type="ECO:0000259" key="13">
    <source>
        <dbReference type="PROSITE" id="PS50111"/>
    </source>
</evidence>
<dbReference type="FunFam" id="1.10.287.950:FF:000001">
    <property type="entry name" value="Methyl-accepting chemotaxis sensory transducer"/>
    <property type="match status" value="1"/>
</dbReference>
<organism evidence="16 17">
    <name type="scientific">Halopseudomonas pachastrellae</name>
    <dbReference type="NCBI Taxonomy" id="254161"/>
    <lineage>
        <taxon>Bacteria</taxon>
        <taxon>Pseudomonadati</taxon>
        <taxon>Pseudomonadota</taxon>
        <taxon>Gammaproteobacteria</taxon>
        <taxon>Pseudomonadales</taxon>
        <taxon>Pseudomonadaceae</taxon>
        <taxon>Halopseudomonas</taxon>
    </lineage>
</organism>
<dbReference type="GO" id="GO:0007165">
    <property type="term" value="P:signal transduction"/>
    <property type="evidence" value="ECO:0007669"/>
    <property type="project" value="UniProtKB-KW"/>
</dbReference>
<dbReference type="PROSITE" id="PS50112">
    <property type="entry name" value="PAS"/>
    <property type="match status" value="1"/>
</dbReference>
<keyword evidence="9 11" id="KW-0807">Transducer</keyword>
<evidence type="ECO:0000256" key="9">
    <source>
        <dbReference type="ARBA" id="ARBA00023224"/>
    </source>
</evidence>
<dbReference type="InterPro" id="IPR013655">
    <property type="entry name" value="PAS_fold_3"/>
</dbReference>
<proteinExistence type="inferred from homology"/>
<evidence type="ECO:0000256" key="8">
    <source>
        <dbReference type="ARBA" id="ARBA00023136"/>
    </source>
</evidence>
<dbReference type="CDD" id="cd11386">
    <property type="entry name" value="MCP_signal"/>
    <property type="match status" value="1"/>
</dbReference>
<dbReference type="SMART" id="SM00304">
    <property type="entry name" value="HAMP"/>
    <property type="match status" value="2"/>
</dbReference>
<comment type="subcellular location">
    <subcellularLocation>
        <location evidence="1">Cell inner membrane</location>
        <topology evidence="1">Multi-pass membrane protein</topology>
    </subcellularLocation>
</comment>
<dbReference type="SMART" id="SM00091">
    <property type="entry name" value="PAS"/>
    <property type="match status" value="1"/>
</dbReference>
<gene>
    <name evidence="16" type="ORF">BXT89_12885</name>
</gene>
<evidence type="ECO:0000256" key="3">
    <source>
        <dbReference type="ARBA" id="ARBA00022481"/>
    </source>
</evidence>
<evidence type="ECO:0000256" key="1">
    <source>
        <dbReference type="ARBA" id="ARBA00004429"/>
    </source>
</evidence>
<keyword evidence="3" id="KW-0488">Methylation</keyword>
<evidence type="ECO:0008006" key="18">
    <source>
        <dbReference type="Google" id="ProtNLM"/>
    </source>
</evidence>
<dbReference type="GO" id="GO:0005886">
    <property type="term" value="C:plasma membrane"/>
    <property type="evidence" value="ECO:0007669"/>
    <property type="project" value="UniProtKB-SubCell"/>
</dbReference>
<comment type="caution">
    <text evidence="16">The sequence shown here is derived from an EMBL/GenBank/DDBJ whole genome shotgun (WGS) entry which is preliminary data.</text>
</comment>
<dbReference type="EMBL" id="MUBC01000028">
    <property type="protein sequence ID" value="ONM43409.1"/>
    <property type="molecule type" value="Genomic_DNA"/>
</dbReference>
<dbReference type="PROSITE" id="PS50111">
    <property type="entry name" value="CHEMOTAXIS_TRANSDUC_2"/>
    <property type="match status" value="1"/>
</dbReference>
<dbReference type="SMART" id="SM00283">
    <property type="entry name" value="MA"/>
    <property type="match status" value="1"/>
</dbReference>
<evidence type="ECO:0000256" key="10">
    <source>
        <dbReference type="ARBA" id="ARBA00029447"/>
    </source>
</evidence>
<keyword evidence="7" id="KW-1133">Transmembrane helix</keyword>
<dbReference type="SMART" id="SM00086">
    <property type="entry name" value="PAC"/>
    <property type="match status" value="1"/>
</dbReference>